<dbReference type="Proteomes" id="UP000467249">
    <property type="component" value="Chromosome"/>
</dbReference>
<dbReference type="AlphaFoldDB" id="A0A6N4W260"/>
<organism evidence="2 3">
    <name type="scientific">Mycolicibacterium anyangense</name>
    <dbReference type="NCBI Taxonomy" id="1431246"/>
    <lineage>
        <taxon>Bacteria</taxon>
        <taxon>Bacillati</taxon>
        <taxon>Actinomycetota</taxon>
        <taxon>Actinomycetes</taxon>
        <taxon>Mycobacteriales</taxon>
        <taxon>Mycobacteriaceae</taxon>
        <taxon>Mycolicibacterium</taxon>
    </lineage>
</organism>
<keyword evidence="3" id="KW-1185">Reference proteome</keyword>
<reference evidence="2 3" key="1">
    <citation type="journal article" date="2019" name="Emerg. Microbes Infect.">
        <title>Comprehensive subspecies identification of 175 nontuberculous mycobacteria species based on 7547 genomic profiles.</title>
        <authorList>
            <person name="Matsumoto Y."/>
            <person name="Kinjo T."/>
            <person name="Motooka D."/>
            <person name="Nabeya D."/>
            <person name="Jung N."/>
            <person name="Uechi K."/>
            <person name="Horii T."/>
            <person name="Iida T."/>
            <person name="Fujita J."/>
            <person name="Nakamura S."/>
        </authorList>
    </citation>
    <scope>NUCLEOTIDE SEQUENCE [LARGE SCALE GENOMIC DNA]</scope>
    <source>
        <strain evidence="2 3">JCM 30275</strain>
    </source>
</reference>
<protein>
    <submittedName>
        <fullName evidence="2">Uncharacterized protein</fullName>
    </submittedName>
</protein>
<name>A0A6N4W260_9MYCO</name>
<evidence type="ECO:0000256" key="1">
    <source>
        <dbReference type="SAM" id="MobiDB-lite"/>
    </source>
</evidence>
<evidence type="ECO:0000313" key="3">
    <source>
        <dbReference type="Proteomes" id="UP000467249"/>
    </source>
</evidence>
<accession>A0A6N4W260</accession>
<evidence type="ECO:0000313" key="2">
    <source>
        <dbReference type="EMBL" id="BBZ76016.1"/>
    </source>
</evidence>
<feature type="region of interest" description="Disordered" evidence="1">
    <location>
        <begin position="92"/>
        <end position="124"/>
    </location>
</feature>
<dbReference type="EMBL" id="AP022620">
    <property type="protein sequence ID" value="BBZ76016.1"/>
    <property type="molecule type" value="Genomic_DNA"/>
</dbReference>
<gene>
    <name evidence="2" type="ORF">MANY_13530</name>
</gene>
<sequence>MLRPRAHFSSPVTETRSKARGIHKSHFCNFYSKQICGGQPDFSLTRRFAQTVMQRCPKRAPTVAERLRPHPARRLCRRPVAWWDPGRGHARALASNGWGSPAVPATTGPGKTRRRPLADPRTAP</sequence>
<dbReference type="KEGG" id="many:MANY_13530"/>
<proteinExistence type="predicted"/>